<evidence type="ECO:0000259" key="1">
    <source>
        <dbReference type="Pfam" id="PF00534"/>
    </source>
</evidence>
<dbReference type="RefSeq" id="WP_181550123.1">
    <property type="nucleotide sequence ID" value="NZ_JACDUS010000002.1"/>
</dbReference>
<evidence type="ECO:0000313" key="4">
    <source>
        <dbReference type="Proteomes" id="UP000525298"/>
    </source>
</evidence>
<keyword evidence="3" id="KW-0808">Transferase</keyword>
<proteinExistence type="predicted"/>
<feature type="domain" description="Glycosyl transferase family 1" evidence="1">
    <location>
        <begin position="193"/>
        <end position="360"/>
    </location>
</feature>
<dbReference type="InterPro" id="IPR028098">
    <property type="entry name" value="Glyco_trans_4-like_N"/>
</dbReference>
<evidence type="ECO:0000313" key="3">
    <source>
        <dbReference type="EMBL" id="MBA2880438.1"/>
    </source>
</evidence>
<reference evidence="3 4" key="1">
    <citation type="submission" date="2020-07" db="EMBL/GenBank/DDBJ databases">
        <title>Genomic Encyclopedia of Type Strains, Phase IV (KMG-IV): sequencing the most valuable type-strain genomes for metagenomic binning, comparative biology and taxonomic classification.</title>
        <authorList>
            <person name="Goeker M."/>
        </authorList>
    </citation>
    <scope>NUCLEOTIDE SEQUENCE [LARGE SCALE GENOMIC DNA]</scope>
    <source>
        <strain evidence="3 4">DSM 17721</strain>
    </source>
</reference>
<organism evidence="3 4">
    <name type="scientific">Desulfosalsimonas propionicica</name>
    <dbReference type="NCBI Taxonomy" id="332175"/>
    <lineage>
        <taxon>Bacteria</taxon>
        <taxon>Pseudomonadati</taxon>
        <taxon>Thermodesulfobacteriota</taxon>
        <taxon>Desulfobacteria</taxon>
        <taxon>Desulfobacterales</taxon>
        <taxon>Desulfosalsimonadaceae</taxon>
        <taxon>Desulfosalsimonas</taxon>
    </lineage>
</organism>
<dbReference type="EMBL" id="JACDUS010000002">
    <property type="protein sequence ID" value="MBA2880438.1"/>
    <property type="molecule type" value="Genomic_DNA"/>
</dbReference>
<dbReference type="Gene3D" id="3.40.50.2000">
    <property type="entry name" value="Glycogen Phosphorylase B"/>
    <property type="match status" value="2"/>
</dbReference>
<accession>A0A7W0C762</accession>
<dbReference type="AlphaFoldDB" id="A0A7W0C762"/>
<dbReference type="SUPFAM" id="SSF53756">
    <property type="entry name" value="UDP-Glycosyltransferase/glycogen phosphorylase"/>
    <property type="match status" value="1"/>
</dbReference>
<dbReference type="GO" id="GO:0016757">
    <property type="term" value="F:glycosyltransferase activity"/>
    <property type="evidence" value="ECO:0007669"/>
    <property type="project" value="InterPro"/>
</dbReference>
<gene>
    <name evidence="3" type="ORF">HNR65_000756</name>
</gene>
<sequence length="429" mass="47857">MNICMFTNTYLPHVGGVARSVSLFETDLRKLGREVLVVAPTFPDKKPGREKTSRVLRVPAIQNFNGSDFSVSIPIPFIIDEEIDAFAPDIIHSHHPFLLGDAAMRTAYRRGLPLVFTHHTLYEQYTHYVSSQSPTMKKFVIQMTTAYANMCTHVVAPSQSIADLLKQRGVKTPVTPIPTGVDFEAFHDGSGKQFRKEFSIPQNARVIGHLGRLAREKNLSFLTRAVAAYMKQDFRAWFVVVGDGPEKKQMEKDLAGQGLGDRLVMAGKQTGDALVNAYHAMDLFAFSSKSETQGMVVTEAMAAGNPVVALDASGVREVVRDGHNGSLLDEDADPETFAQAIGRFFAEDGHLQVYSENARETAREFDRMHCAQKLSDLYTHIGRLPASKKQKINDDLFGNWEEMLKAVRIEWNMLYSKLNAVAKTLDFLK</sequence>
<keyword evidence="4" id="KW-1185">Reference proteome</keyword>
<evidence type="ECO:0000259" key="2">
    <source>
        <dbReference type="Pfam" id="PF13439"/>
    </source>
</evidence>
<protein>
    <submittedName>
        <fullName evidence="3">Glycosyltransferase involved in cell wall biosynthesis</fullName>
    </submittedName>
</protein>
<feature type="domain" description="Glycosyltransferase subfamily 4-like N-terminal" evidence="2">
    <location>
        <begin position="14"/>
        <end position="184"/>
    </location>
</feature>
<comment type="caution">
    <text evidence="3">The sequence shown here is derived from an EMBL/GenBank/DDBJ whole genome shotgun (WGS) entry which is preliminary data.</text>
</comment>
<dbReference type="Pfam" id="PF13439">
    <property type="entry name" value="Glyco_transf_4"/>
    <property type="match status" value="1"/>
</dbReference>
<dbReference type="PANTHER" id="PTHR45947">
    <property type="entry name" value="SULFOQUINOVOSYL TRANSFERASE SQD2"/>
    <property type="match status" value="1"/>
</dbReference>
<dbReference type="InterPro" id="IPR001296">
    <property type="entry name" value="Glyco_trans_1"/>
</dbReference>
<dbReference type="InterPro" id="IPR050194">
    <property type="entry name" value="Glycosyltransferase_grp1"/>
</dbReference>
<name>A0A7W0C762_9BACT</name>
<dbReference type="Proteomes" id="UP000525298">
    <property type="component" value="Unassembled WGS sequence"/>
</dbReference>
<dbReference type="Pfam" id="PF00534">
    <property type="entry name" value="Glycos_transf_1"/>
    <property type="match status" value="1"/>
</dbReference>
<dbReference type="PANTHER" id="PTHR45947:SF3">
    <property type="entry name" value="SULFOQUINOVOSYL TRANSFERASE SQD2"/>
    <property type="match status" value="1"/>
</dbReference>